<dbReference type="PRINTS" id="PR00830">
    <property type="entry name" value="ENDOLAPTASE"/>
</dbReference>
<dbReference type="SUPFAM" id="SSF52540">
    <property type="entry name" value="P-loop containing nucleoside triphosphate hydrolases"/>
    <property type="match status" value="2"/>
</dbReference>
<proteinExistence type="predicted"/>
<dbReference type="Gene3D" id="3.40.50.300">
    <property type="entry name" value="P-loop containing nucleotide triphosphate hydrolases"/>
    <property type="match status" value="1"/>
</dbReference>
<dbReference type="InterPro" id="IPR058670">
    <property type="entry name" value="PTPase_dom"/>
</dbReference>
<dbReference type="CDD" id="cd00009">
    <property type="entry name" value="AAA"/>
    <property type="match status" value="1"/>
</dbReference>
<name>A0A1S3EIV4_CICAR</name>
<accession>A0A1S3EIV4</accession>
<organism evidence="3 4">
    <name type="scientific">Cicer arietinum</name>
    <name type="common">Chickpea</name>
    <name type="synonym">Garbanzo</name>
    <dbReference type="NCBI Taxonomy" id="3827"/>
    <lineage>
        <taxon>Eukaryota</taxon>
        <taxon>Viridiplantae</taxon>
        <taxon>Streptophyta</taxon>
        <taxon>Embryophyta</taxon>
        <taxon>Tracheophyta</taxon>
        <taxon>Spermatophyta</taxon>
        <taxon>Magnoliopsida</taxon>
        <taxon>eudicotyledons</taxon>
        <taxon>Gunneridae</taxon>
        <taxon>Pentapetalae</taxon>
        <taxon>rosids</taxon>
        <taxon>fabids</taxon>
        <taxon>Fabales</taxon>
        <taxon>Fabaceae</taxon>
        <taxon>Papilionoideae</taxon>
        <taxon>50 kb inversion clade</taxon>
        <taxon>NPAAA clade</taxon>
        <taxon>Hologalegina</taxon>
        <taxon>IRL clade</taxon>
        <taxon>Cicereae</taxon>
        <taxon>Cicer</taxon>
    </lineage>
</organism>
<keyword evidence="3" id="KW-1185">Reference proteome</keyword>
<dbReference type="RefSeq" id="XP_012575309.1">
    <property type="nucleotide sequence ID" value="XM_012719855.2"/>
</dbReference>
<feature type="compositionally biased region" description="Low complexity" evidence="1">
    <location>
        <begin position="566"/>
        <end position="577"/>
    </location>
</feature>
<feature type="domain" description="AAA+ ATPase" evidence="2">
    <location>
        <begin position="181"/>
        <end position="472"/>
    </location>
</feature>
<evidence type="ECO:0000256" key="1">
    <source>
        <dbReference type="SAM" id="MobiDB-lite"/>
    </source>
</evidence>
<dbReference type="Pfam" id="PF00004">
    <property type="entry name" value="AAA"/>
    <property type="match status" value="1"/>
</dbReference>
<dbReference type="InterPro" id="IPR003593">
    <property type="entry name" value="AAA+_ATPase"/>
</dbReference>
<dbReference type="Pfam" id="PF25516">
    <property type="entry name" value="PTPase"/>
    <property type="match status" value="1"/>
</dbReference>
<dbReference type="InterPro" id="IPR027417">
    <property type="entry name" value="P-loop_NTPase"/>
</dbReference>
<evidence type="ECO:0000313" key="3">
    <source>
        <dbReference type="Proteomes" id="UP000087171"/>
    </source>
</evidence>
<evidence type="ECO:0000259" key="2">
    <source>
        <dbReference type="SMART" id="SM00382"/>
    </source>
</evidence>
<dbReference type="PANTHER" id="PTHR20953:SF3">
    <property type="entry name" value="P-LOOP CONTAINING NUCLEOSIDE TRIPHOSPHATE HYDROLASES SUPERFAMILY PROTEIN"/>
    <property type="match status" value="1"/>
</dbReference>
<dbReference type="GO" id="GO:0016887">
    <property type="term" value="F:ATP hydrolysis activity"/>
    <property type="evidence" value="ECO:0007669"/>
    <property type="project" value="InterPro"/>
</dbReference>
<evidence type="ECO:0000313" key="4">
    <source>
        <dbReference type="RefSeq" id="XP_012575309.1"/>
    </source>
</evidence>
<dbReference type="Proteomes" id="UP000087171">
    <property type="component" value="Unplaced"/>
</dbReference>
<dbReference type="SMART" id="SM00382">
    <property type="entry name" value="AAA"/>
    <property type="match status" value="1"/>
</dbReference>
<gene>
    <name evidence="4" type="primary">LOC101488607</name>
</gene>
<dbReference type="PANTHER" id="PTHR20953">
    <property type="entry name" value="KINASE-RELATED"/>
    <property type="match status" value="1"/>
</dbReference>
<dbReference type="InterPro" id="IPR003959">
    <property type="entry name" value="ATPase_AAA_core"/>
</dbReference>
<dbReference type="OrthoDB" id="26838at2759"/>
<dbReference type="AlphaFoldDB" id="A0A1S3EIV4"/>
<sequence length="586" mass="65190">MLLRLPFHLLHSHDHRRPLLPNTIAPKRFNSHIFSHPQSLPRTVPILRASLSPPSSFSEDEPDVELGRLLALLPEEMRRRVSEHPELRLLIEVVMDLGRKPLARFPSGDFVISEYPITVQDIEHATAQVGDFAVDNRAGISRTLHRISAIRNRKSAIIGLTCRVGRAISGSATLLQDLVQDGASLLLIGPPGVGKTTIIREIARMLANDYKKRVMIVDTSNEIGGDGDIPHAGIGSARRMQVPNSDIQHKSVTLGDEEASRRGVQKTVLERKGPSTFSCAVEIISKTQLRIHRSLEATVDAILSGRFPNVEVRKMKSQEQEEILQKGPVFDSTLENASEIMLDDALERADVQTRQKESPLMLPINMVEDSSEHKLPLRLFCYGILEATVIQAIKQLKMNVAALQLTDNISEANALLSLQSKLKKNSRIQAAFKSHDIPIYVTKTSSLEHVTKAIRALLSDYEDGLIVFGSIDKIKDSEKADALEEARMAIEHVVIPKGEPVDLLPRSYQVVSLQLDLVRSYQLEARRISGESDVYHLRILPSHYETDEKKTSESSEFDGEFDDFASSNGSTNGSVNNLDRLPLLPE</sequence>
<feature type="region of interest" description="Disordered" evidence="1">
    <location>
        <begin position="547"/>
        <end position="586"/>
    </location>
</feature>
<dbReference type="InterPro" id="IPR034081">
    <property type="entry name" value="R3H_AAA"/>
</dbReference>
<dbReference type="GO" id="GO:0009507">
    <property type="term" value="C:chloroplast"/>
    <property type="evidence" value="ECO:0007669"/>
    <property type="project" value="TreeGrafter"/>
</dbReference>
<reference evidence="4" key="1">
    <citation type="submission" date="2025-08" db="UniProtKB">
        <authorList>
            <consortium name="RefSeq"/>
        </authorList>
    </citation>
    <scope>IDENTIFICATION</scope>
    <source>
        <tissue evidence="4">Etiolated seedlings</tissue>
    </source>
</reference>
<dbReference type="GO" id="GO:0005524">
    <property type="term" value="F:ATP binding"/>
    <property type="evidence" value="ECO:0007669"/>
    <property type="project" value="InterPro"/>
</dbReference>
<dbReference type="GeneID" id="101488607"/>
<dbReference type="CDD" id="cd02645">
    <property type="entry name" value="R3H_AAA"/>
    <property type="match status" value="1"/>
</dbReference>
<protein>
    <submittedName>
        <fullName evidence="4">Uncharacterized protein ycf45 isoform X2</fullName>
    </submittedName>
</protein>